<dbReference type="Gene3D" id="1.10.510.10">
    <property type="entry name" value="Transferase(Phosphotransferase) domain 1"/>
    <property type="match status" value="1"/>
</dbReference>
<reference evidence="10" key="1">
    <citation type="journal article" date="2012" name="Science">
        <title>The Paleozoic origin of enzymatic lignin decomposition reconstructed from 31 fungal genomes.</title>
        <authorList>
            <person name="Floudas D."/>
            <person name="Binder M."/>
            <person name="Riley R."/>
            <person name="Barry K."/>
            <person name="Blanchette R.A."/>
            <person name="Henrissat B."/>
            <person name="Martinez A.T."/>
            <person name="Otillar R."/>
            <person name="Spatafora J.W."/>
            <person name="Yadav J.S."/>
            <person name="Aerts A."/>
            <person name="Benoit I."/>
            <person name="Boyd A."/>
            <person name="Carlson A."/>
            <person name="Copeland A."/>
            <person name="Coutinho P.M."/>
            <person name="de Vries R.P."/>
            <person name="Ferreira P."/>
            <person name="Findley K."/>
            <person name="Foster B."/>
            <person name="Gaskell J."/>
            <person name="Glotzer D."/>
            <person name="Gorecki P."/>
            <person name="Heitman J."/>
            <person name="Hesse C."/>
            <person name="Hori C."/>
            <person name="Igarashi K."/>
            <person name="Jurgens J.A."/>
            <person name="Kallen N."/>
            <person name="Kersten P."/>
            <person name="Kohler A."/>
            <person name="Kuees U."/>
            <person name="Kumar T.K.A."/>
            <person name="Kuo A."/>
            <person name="LaButti K."/>
            <person name="Larrondo L.F."/>
            <person name="Lindquist E."/>
            <person name="Ling A."/>
            <person name="Lombard V."/>
            <person name="Lucas S."/>
            <person name="Lundell T."/>
            <person name="Martin R."/>
            <person name="McLaughlin D.J."/>
            <person name="Morgenstern I."/>
            <person name="Morin E."/>
            <person name="Murat C."/>
            <person name="Nagy L.G."/>
            <person name="Nolan M."/>
            <person name="Ohm R.A."/>
            <person name="Patyshakuliyeva A."/>
            <person name="Rokas A."/>
            <person name="Ruiz-Duenas F.J."/>
            <person name="Sabat G."/>
            <person name="Salamov A."/>
            <person name="Samejima M."/>
            <person name="Schmutz J."/>
            <person name="Slot J.C."/>
            <person name="St John F."/>
            <person name="Stenlid J."/>
            <person name="Sun H."/>
            <person name="Sun S."/>
            <person name="Syed K."/>
            <person name="Tsang A."/>
            <person name="Wiebenga A."/>
            <person name="Young D."/>
            <person name="Pisabarro A."/>
            <person name="Eastwood D.C."/>
            <person name="Martin F."/>
            <person name="Cullen D."/>
            <person name="Grigoriev I.V."/>
            <person name="Hibbett D.S."/>
        </authorList>
    </citation>
    <scope>NUCLEOTIDE SEQUENCE [LARGE SCALE GENOMIC DNA]</scope>
    <source>
        <strain evidence="10">RWD-64-598 SS2</strain>
    </source>
</reference>
<feature type="domain" description="Protein kinase" evidence="8">
    <location>
        <begin position="837"/>
        <end position="1102"/>
    </location>
</feature>
<dbReference type="KEGG" id="cput:CONPUDRAFT_101290"/>
<dbReference type="SMART" id="SM00220">
    <property type="entry name" value="S_TKc"/>
    <property type="match status" value="1"/>
</dbReference>
<accession>A0A5M3MV35</accession>
<dbReference type="OMA" id="WQSAVAH"/>
<keyword evidence="1" id="KW-0808">Transferase</keyword>
<evidence type="ECO:0000256" key="3">
    <source>
        <dbReference type="ARBA" id="ARBA00022777"/>
    </source>
</evidence>
<comment type="caution">
    <text evidence="9">The sequence shown here is derived from an EMBL/GenBank/DDBJ whole genome shotgun (WGS) entry which is preliminary data.</text>
</comment>
<proteinExistence type="inferred from homology"/>
<dbReference type="Pfam" id="PF00069">
    <property type="entry name" value="Pkinase"/>
    <property type="match status" value="1"/>
</dbReference>
<evidence type="ECO:0000256" key="4">
    <source>
        <dbReference type="ARBA" id="ARBA00022840"/>
    </source>
</evidence>
<dbReference type="GeneID" id="19198286"/>
<evidence type="ECO:0000259" key="8">
    <source>
        <dbReference type="PROSITE" id="PS50011"/>
    </source>
</evidence>
<dbReference type="GO" id="GO:0004713">
    <property type="term" value="F:protein tyrosine kinase activity"/>
    <property type="evidence" value="ECO:0007669"/>
    <property type="project" value="TreeGrafter"/>
</dbReference>
<dbReference type="AlphaFoldDB" id="A0A5M3MV35"/>
<dbReference type="PROSITE" id="PS00108">
    <property type="entry name" value="PROTEIN_KINASE_ST"/>
    <property type="match status" value="1"/>
</dbReference>
<dbReference type="PROSITE" id="PS00107">
    <property type="entry name" value="PROTEIN_KINASE_ATP"/>
    <property type="match status" value="1"/>
</dbReference>
<feature type="compositionally biased region" description="Polar residues" evidence="7">
    <location>
        <begin position="433"/>
        <end position="464"/>
    </location>
</feature>
<comment type="similarity">
    <text evidence="5">Belongs to the protein kinase superfamily. Ser/Thr protein kinase family. GCN2 subfamily.</text>
</comment>
<dbReference type="InterPro" id="IPR008271">
    <property type="entry name" value="Ser/Thr_kinase_AS"/>
</dbReference>
<evidence type="ECO:0000313" key="9">
    <source>
        <dbReference type="EMBL" id="EIW82867.1"/>
    </source>
</evidence>
<feature type="compositionally biased region" description="Polar residues" evidence="7">
    <location>
        <begin position="509"/>
        <end position="531"/>
    </location>
</feature>
<keyword evidence="10" id="KW-1185">Reference proteome</keyword>
<feature type="compositionally biased region" description="Low complexity" evidence="7">
    <location>
        <begin position="479"/>
        <end position="495"/>
    </location>
</feature>
<dbReference type="Gene3D" id="3.30.200.20">
    <property type="entry name" value="Phosphorylase Kinase, domain 1"/>
    <property type="match status" value="1"/>
</dbReference>
<evidence type="ECO:0000256" key="5">
    <source>
        <dbReference type="ARBA" id="ARBA00037982"/>
    </source>
</evidence>
<dbReference type="Proteomes" id="UP000053558">
    <property type="component" value="Unassembled WGS sequence"/>
</dbReference>
<feature type="region of interest" description="Disordered" evidence="7">
    <location>
        <begin position="671"/>
        <end position="800"/>
    </location>
</feature>
<keyword evidence="4 6" id="KW-0067">ATP-binding</keyword>
<dbReference type="InterPro" id="IPR017441">
    <property type="entry name" value="Protein_kinase_ATP_BS"/>
</dbReference>
<dbReference type="GO" id="GO:0005634">
    <property type="term" value="C:nucleus"/>
    <property type="evidence" value="ECO:0007669"/>
    <property type="project" value="TreeGrafter"/>
</dbReference>
<dbReference type="InterPro" id="IPR050339">
    <property type="entry name" value="CC_SR_Kinase"/>
</dbReference>
<dbReference type="PANTHER" id="PTHR11042">
    <property type="entry name" value="EUKARYOTIC TRANSLATION INITIATION FACTOR 2-ALPHA KINASE EIF2-ALPHA KINASE -RELATED"/>
    <property type="match status" value="1"/>
</dbReference>
<dbReference type="PANTHER" id="PTHR11042:SF190">
    <property type="entry name" value="MITOSIS INHIBITOR PROTEIN KINASE MIK1"/>
    <property type="match status" value="1"/>
</dbReference>
<keyword evidence="2 6" id="KW-0547">Nucleotide-binding</keyword>
<dbReference type="SUPFAM" id="SSF56112">
    <property type="entry name" value="Protein kinase-like (PK-like)"/>
    <property type="match status" value="1"/>
</dbReference>
<evidence type="ECO:0000313" key="10">
    <source>
        <dbReference type="Proteomes" id="UP000053558"/>
    </source>
</evidence>
<evidence type="ECO:0000256" key="7">
    <source>
        <dbReference type="SAM" id="MobiDB-lite"/>
    </source>
</evidence>
<sequence>MAPTRDCSMSPSVCHTGTSVFNTPPRLSTANTDSAAPFDTPMFTPSPLRTRHIFQSAAQQSDLDDFFRSPLKSPTPIHSHFSHRNPEPDPILMEDEDGEMFFSSPSPGVSPVVTASSSPPLCTPLKEEHRIGSRFILGQKHLNATASTPAVPSSRSGLGIKRKSFNQSAGCSTPVLKPTPTPLSISAAHADPASGVAFHRLAPLPAPRFVAHTPQSRAETEAYMKTQAETMTNLRIRDARNSDEEWGFIDDDSGCEVEDETRVKGRKLFLNKLPSLNSIRKSKSRHFSPRKPLVVDTIPQKGNFQDEVTEAVSPEGHILKRRARSRPVSSELLESASTPSPPRAQATAVPRRGAVGFPRASEGRPTSIVLSSPEPDSPSVFKERRPGNGLSPFIPPTQPAQQRRAPLDRLASSSSATLFFGPAIPSPHKPRSRTTTMSSNASSSQTLQPGSSRPSISNRHSYSGLQGFVSPDSWKLRNPQPVSPTSSSSSNPPEDSMIEDDDDEMFFNGPQNATWTFGMTAETPSPRSKSGQHLLATKFKPRDSGVVLSDDEGRNDPSRFFTISSTSTLQSDVDDLVTPGAGPSMSSGWPGFIHIAGLDGGLQLAGDSQVDTDVLILHALTSSGDMPEDSSKRPPGTPVKKTKAAIGRNKPWQSAVASKVGLKFEFGNAGSKIKSKPRKSLPAAFPILGPRKDRKINLAESDTDEDDENQSPSSRKDTRYDGLGMGLPPVSGGRSRFLMRRSSSSAFSSGSDISVQTPTRRSEGHSLLANTKSSLWPHSRTASRSSSISSITTLDSPTMGRHQLMSISPVRRPQISPLVPTSRTSGSDKPGRFERDFVEIEEVGSGEFGKVMKVRGKTGLAANQVWAVKKSKVFEGARHRLRLREEVDVLQHLSEAAATAGYRMERHPNVLGYLDSWEQEDTLFIRTELCELGNFAHFLLKFGRSSPKLDEARVWRILADLSDGLRFIHNASVIHLDLKPANIFITREGRFKIGDFGMATIWPGTSRQPDREGDKLYMARELMHGGCSPAADIFSLGMTMLEAATNIIVPGQGEGWQRLRSDDFSQINLSDSPELLDLLQSMMREDHASRLDANQVYSHPVVQRTRVAMKRMEDDARRSSQPLFNASPLGKVSPGFLEEILGRPAEDDGLDMDVDFS</sequence>
<dbReference type="EMBL" id="JH711576">
    <property type="protein sequence ID" value="EIW82867.1"/>
    <property type="molecule type" value="Genomic_DNA"/>
</dbReference>
<feature type="region of interest" description="Disordered" evidence="7">
    <location>
        <begin position="623"/>
        <end position="652"/>
    </location>
</feature>
<dbReference type="GO" id="GO:0005524">
    <property type="term" value="F:ATP binding"/>
    <property type="evidence" value="ECO:0007669"/>
    <property type="project" value="UniProtKB-UniRule"/>
</dbReference>
<dbReference type="InterPro" id="IPR011009">
    <property type="entry name" value="Kinase-like_dom_sf"/>
</dbReference>
<feature type="compositionally biased region" description="Low complexity" evidence="7">
    <location>
        <begin position="731"/>
        <end position="751"/>
    </location>
</feature>
<evidence type="ECO:0000256" key="1">
    <source>
        <dbReference type="ARBA" id="ARBA00022679"/>
    </source>
</evidence>
<feature type="compositionally biased region" description="Acidic residues" evidence="7">
    <location>
        <begin position="496"/>
        <end position="505"/>
    </location>
</feature>
<dbReference type="RefSeq" id="XP_007766813.1">
    <property type="nucleotide sequence ID" value="XM_007768623.1"/>
</dbReference>
<dbReference type="PROSITE" id="PS50011">
    <property type="entry name" value="PROTEIN_KINASE_DOM"/>
    <property type="match status" value="1"/>
</dbReference>
<name>A0A5M3MV35_CONPW</name>
<feature type="binding site" evidence="6">
    <location>
        <position position="870"/>
    </location>
    <ligand>
        <name>ATP</name>
        <dbReference type="ChEBI" id="CHEBI:30616"/>
    </ligand>
</feature>
<dbReference type="GO" id="GO:0110031">
    <property type="term" value="P:negative regulation of G2/MI transition of meiotic cell cycle"/>
    <property type="evidence" value="ECO:0007669"/>
    <property type="project" value="TreeGrafter"/>
</dbReference>
<gene>
    <name evidence="9" type="ORF">CONPUDRAFT_101290</name>
</gene>
<feature type="compositionally biased region" description="Low complexity" evidence="7">
    <location>
        <begin position="779"/>
        <end position="793"/>
    </location>
</feature>
<keyword evidence="3" id="KW-0418">Kinase</keyword>
<organism evidence="9 10">
    <name type="scientific">Coniophora puteana (strain RWD-64-598)</name>
    <name type="common">Brown rot fungus</name>
    <dbReference type="NCBI Taxonomy" id="741705"/>
    <lineage>
        <taxon>Eukaryota</taxon>
        <taxon>Fungi</taxon>
        <taxon>Dikarya</taxon>
        <taxon>Basidiomycota</taxon>
        <taxon>Agaricomycotina</taxon>
        <taxon>Agaricomycetes</taxon>
        <taxon>Agaricomycetidae</taxon>
        <taxon>Boletales</taxon>
        <taxon>Coniophorineae</taxon>
        <taxon>Coniophoraceae</taxon>
        <taxon>Coniophora</taxon>
    </lineage>
</organism>
<dbReference type="OrthoDB" id="5337378at2759"/>
<evidence type="ECO:0000256" key="2">
    <source>
        <dbReference type="ARBA" id="ARBA00022741"/>
    </source>
</evidence>
<protein>
    <recommendedName>
        <fullName evidence="8">Protein kinase domain-containing protein</fullName>
    </recommendedName>
</protein>
<evidence type="ECO:0000256" key="6">
    <source>
        <dbReference type="PROSITE-ProRule" id="PRU10141"/>
    </source>
</evidence>
<dbReference type="InterPro" id="IPR000719">
    <property type="entry name" value="Prot_kinase_dom"/>
</dbReference>
<feature type="region of interest" description="Disordered" evidence="7">
    <location>
        <begin position="321"/>
        <end position="538"/>
    </location>
</feature>
<dbReference type="GO" id="GO:0005737">
    <property type="term" value="C:cytoplasm"/>
    <property type="evidence" value="ECO:0007669"/>
    <property type="project" value="TreeGrafter"/>
</dbReference>